<accession>A0A0A2V6K4</accession>
<keyword evidence="2" id="KW-1185">Reference proteome</keyword>
<evidence type="ECO:0000313" key="2">
    <source>
        <dbReference type="Proteomes" id="UP000002059"/>
    </source>
</evidence>
<dbReference type="Proteomes" id="UP000002059">
    <property type="component" value="Partially assembled WGS sequence"/>
</dbReference>
<dbReference type="AlphaFoldDB" id="A0A0A2V6K4"/>
<dbReference type="KEGG" id="pbl:PAAG_11569"/>
<name>A0A0A2V6K4_PARBA</name>
<protein>
    <submittedName>
        <fullName evidence="1">Uncharacterized protein</fullName>
    </submittedName>
</protein>
<dbReference type="GeneID" id="26970523"/>
<proteinExistence type="predicted"/>
<gene>
    <name evidence="1" type="ORF">PAAG_11569</name>
</gene>
<organism evidence="1 2">
    <name type="scientific">Paracoccidioides lutzii (strain ATCC MYA-826 / Pb01)</name>
    <name type="common">Paracoccidioides brasiliensis</name>
    <dbReference type="NCBI Taxonomy" id="502779"/>
    <lineage>
        <taxon>Eukaryota</taxon>
        <taxon>Fungi</taxon>
        <taxon>Dikarya</taxon>
        <taxon>Ascomycota</taxon>
        <taxon>Pezizomycotina</taxon>
        <taxon>Eurotiomycetes</taxon>
        <taxon>Eurotiomycetidae</taxon>
        <taxon>Onygenales</taxon>
        <taxon>Ajellomycetaceae</taxon>
        <taxon>Paracoccidioides</taxon>
    </lineage>
</organism>
<dbReference type="EMBL" id="KN293997">
    <property type="protein sequence ID" value="KGQ01720.1"/>
    <property type="molecule type" value="Genomic_DNA"/>
</dbReference>
<dbReference type="HOGENOM" id="CLU_1272655_0_0_1"/>
<sequence length="217" mass="24021">MFLTLKRVVVSISAAWLNASRSNILTGHTEPKKSNGMDMMADTACLRGTMDSIDLMPFFGFGHVLPHLCAVDRVRIGISGTVIKTLTNDTPEGHLPDFQSGGMRLEEFVGYLELLLAPDIGCRKGSSVKVYGCAVQSIIIIRPERKSVSSNNCVWEQDIEQFEEDIMLNPDVVRQFQATTRVIHRRHTTRLFAKKIPDGHASAIACECAQPSCIRST</sequence>
<evidence type="ECO:0000313" key="1">
    <source>
        <dbReference type="EMBL" id="KGQ01720.1"/>
    </source>
</evidence>
<dbReference type="RefSeq" id="XP_015703221.1">
    <property type="nucleotide sequence ID" value="XM_015847197.1"/>
</dbReference>
<reference evidence="1 2" key="1">
    <citation type="journal article" date="2011" name="PLoS Genet.">
        <title>Comparative genomic analysis of human fungal pathogens causing paracoccidioidomycosis.</title>
        <authorList>
            <person name="Desjardins C.A."/>
            <person name="Champion M.D."/>
            <person name="Holder J.W."/>
            <person name="Muszewska A."/>
            <person name="Goldberg J."/>
            <person name="Bailao A.M."/>
            <person name="Brigido M.M."/>
            <person name="Ferreira M.E."/>
            <person name="Garcia A.M."/>
            <person name="Grynberg M."/>
            <person name="Gujja S."/>
            <person name="Heiman D.I."/>
            <person name="Henn M.R."/>
            <person name="Kodira C.D."/>
            <person name="Leon-Narvaez H."/>
            <person name="Longo L.V."/>
            <person name="Ma L.J."/>
            <person name="Malavazi I."/>
            <person name="Matsuo A.L."/>
            <person name="Morais F.V."/>
            <person name="Pereira M."/>
            <person name="Rodriguez-Brito S."/>
            <person name="Sakthikumar S."/>
            <person name="Salem-Izacc S.M."/>
            <person name="Sykes S.M."/>
            <person name="Teixeira M.M."/>
            <person name="Vallejo M.C."/>
            <person name="Walter M.E."/>
            <person name="Yandava C."/>
            <person name="Young S."/>
            <person name="Zeng Q."/>
            <person name="Zucker J."/>
            <person name="Felipe M.S."/>
            <person name="Goldman G.H."/>
            <person name="Haas B.J."/>
            <person name="McEwen J.G."/>
            <person name="Nino-Vega G."/>
            <person name="Puccia R."/>
            <person name="San-Blas G."/>
            <person name="Soares C.M."/>
            <person name="Birren B.W."/>
            <person name="Cuomo C.A."/>
        </authorList>
    </citation>
    <scope>NUCLEOTIDE SEQUENCE [LARGE SCALE GENOMIC DNA]</scope>
    <source>
        <strain evidence="2">ATCC MYA-826 / Pb01</strain>
    </source>
</reference>
<dbReference type="VEuPathDB" id="FungiDB:PAAG_11569"/>